<dbReference type="VEuPathDB" id="FungiDB:CPAG_03169"/>
<reference evidence="3" key="3">
    <citation type="journal article" date="2010" name="Genome Res.">
        <title>Population genomic sequencing of Coccidioides fungi reveals recent hybridization and transposon control.</title>
        <authorList>
            <person name="Neafsey D.E."/>
            <person name="Barker B.M."/>
            <person name="Sharpton T.J."/>
            <person name="Stajich J.E."/>
            <person name="Park D.J."/>
            <person name="Whiston E."/>
            <person name="Hung C.-Y."/>
            <person name="McMahan C."/>
            <person name="White J."/>
            <person name="Sykes S."/>
            <person name="Heiman D."/>
            <person name="Young S."/>
            <person name="Zeng Q."/>
            <person name="Abouelleil A."/>
            <person name="Aftuck L."/>
            <person name="Bessette D."/>
            <person name="Brown A."/>
            <person name="FitzGerald M."/>
            <person name="Lui A."/>
            <person name="Macdonald J.P."/>
            <person name="Priest M."/>
            <person name="Orbach M.J."/>
            <person name="Galgiani J.N."/>
            <person name="Kirkland T.N."/>
            <person name="Cole G.T."/>
            <person name="Birren B.W."/>
            <person name="Henn M.R."/>
            <person name="Taylor J.W."/>
            <person name="Rounsley S.D."/>
        </authorList>
    </citation>
    <scope>NUCLEOTIDE SEQUENCE [LARGE SCALE GENOMIC DNA]</scope>
    <source>
        <strain evidence="3">RMSCC 3488</strain>
    </source>
</reference>
<reference evidence="2 3" key="1">
    <citation type="submission" date="2007-06" db="EMBL/GenBank/DDBJ databases">
        <title>The Genome Sequence of Coccidioides posadasii RMSCC_3488.</title>
        <authorList>
            <consortium name="Coccidioides Genome Resources Consortium"/>
            <consortium name="The Broad Institute Genome Sequencing Platform"/>
            <person name="Henn M.R."/>
            <person name="Sykes S."/>
            <person name="Young S."/>
            <person name="Jaffe D."/>
            <person name="Berlin A."/>
            <person name="Alvarez P."/>
            <person name="Butler J."/>
            <person name="Gnerre S."/>
            <person name="Grabherr M."/>
            <person name="Mauceli E."/>
            <person name="Brockman W."/>
            <person name="Kodira C."/>
            <person name="Alvarado L."/>
            <person name="Zeng Q."/>
            <person name="Crawford M."/>
            <person name="Antoine C."/>
            <person name="Devon K."/>
            <person name="Galgiani J."/>
            <person name="Orsborn K."/>
            <person name="Lewis M.L."/>
            <person name="Nusbaum C."/>
            <person name="Galagan J."/>
            <person name="Birren B."/>
        </authorList>
    </citation>
    <scope>NUCLEOTIDE SEQUENCE [LARGE SCALE GENOMIC DNA]</scope>
    <source>
        <strain evidence="2 3">RMSCC 3488</strain>
    </source>
</reference>
<evidence type="ECO:0000313" key="2">
    <source>
        <dbReference type="EMBL" id="KMM66832.1"/>
    </source>
</evidence>
<evidence type="ECO:0000256" key="1">
    <source>
        <dbReference type="SAM" id="MobiDB-lite"/>
    </source>
</evidence>
<gene>
    <name evidence="2" type="ORF">CPAG_03169</name>
</gene>
<accession>A0A0J6I601</accession>
<name>A0A0J6I601_COCPO</name>
<sequence>MAVRFPTKYPRSKPWKAPQVFDGRWASRTKPIEISSLRWSSPRWGKDNSRAVDKSILSCLPSEKVKARGVMRGATINCGTPNLNSLKSVASCAISFNMHSADIDTLFSKNEDTVTRITRKGLVPIATALEAAGFRGFSPFRDLNTAGRKTEHLTLLTRCGHEHCPSYGNHSGFAARSATYSEWCSAQSTKVVILGVSASTRAPAFPRGRGSISSGDQGVHRPRERSGVKPVRAVKANGGGTPSWAYHQPILMSPAGYEQERGCWDWKDGELCLNRAKPDENSGGGSQQF</sequence>
<evidence type="ECO:0000313" key="3">
    <source>
        <dbReference type="Proteomes" id="UP000054567"/>
    </source>
</evidence>
<feature type="region of interest" description="Disordered" evidence="1">
    <location>
        <begin position="205"/>
        <end position="229"/>
    </location>
</feature>
<reference evidence="3" key="2">
    <citation type="journal article" date="2009" name="Genome Res.">
        <title>Comparative genomic analyses of the human fungal pathogens Coccidioides and their relatives.</title>
        <authorList>
            <person name="Sharpton T.J."/>
            <person name="Stajich J.E."/>
            <person name="Rounsley S.D."/>
            <person name="Gardner M.J."/>
            <person name="Wortman J.R."/>
            <person name="Jordar V.S."/>
            <person name="Maiti R."/>
            <person name="Kodira C.D."/>
            <person name="Neafsey D.E."/>
            <person name="Zeng Q."/>
            <person name="Hung C.-Y."/>
            <person name="McMahan C."/>
            <person name="Muszewska A."/>
            <person name="Grynberg M."/>
            <person name="Mandel M.A."/>
            <person name="Kellner E.M."/>
            <person name="Barker B.M."/>
            <person name="Galgiani J.N."/>
            <person name="Orbach M.J."/>
            <person name="Kirkland T.N."/>
            <person name="Cole G.T."/>
            <person name="Henn M.R."/>
            <person name="Birren B.W."/>
            <person name="Taylor J.W."/>
        </authorList>
    </citation>
    <scope>NUCLEOTIDE SEQUENCE [LARGE SCALE GENOMIC DNA]</scope>
    <source>
        <strain evidence="3">RMSCC 3488</strain>
    </source>
</reference>
<dbReference type="EMBL" id="DS268110">
    <property type="protein sequence ID" value="KMM66832.1"/>
    <property type="molecule type" value="Genomic_DNA"/>
</dbReference>
<dbReference type="AlphaFoldDB" id="A0A0J6I601"/>
<organism evidence="2 3">
    <name type="scientific">Coccidioides posadasii RMSCC 3488</name>
    <dbReference type="NCBI Taxonomy" id="454284"/>
    <lineage>
        <taxon>Eukaryota</taxon>
        <taxon>Fungi</taxon>
        <taxon>Dikarya</taxon>
        <taxon>Ascomycota</taxon>
        <taxon>Pezizomycotina</taxon>
        <taxon>Eurotiomycetes</taxon>
        <taxon>Eurotiomycetidae</taxon>
        <taxon>Onygenales</taxon>
        <taxon>Onygenaceae</taxon>
        <taxon>Coccidioides</taxon>
    </lineage>
</organism>
<protein>
    <submittedName>
        <fullName evidence="2">Uncharacterized protein</fullName>
    </submittedName>
</protein>
<dbReference type="Proteomes" id="UP000054567">
    <property type="component" value="Unassembled WGS sequence"/>
</dbReference>
<proteinExistence type="predicted"/>
<feature type="compositionally biased region" description="Basic and acidic residues" evidence="1">
    <location>
        <begin position="218"/>
        <end position="227"/>
    </location>
</feature>